<evidence type="ECO:0000313" key="2">
    <source>
        <dbReference type="EMBL" id="GCC47982.1"/>
    </source>
</evidence>
<name>A0A401TZB2_CHIPU</name>
<reference evidence="2 3" key="1">
    <citation type="journal article" date="2018" name="Nat. Ecol. Evol.">
        <title>Shark genomes provide insights into elasmobranch evolution and the origin of vertebrates.</title>
        <authorList>
            <person name="Hara Y"/>
            <person name="Yamaguchi K"/>
            <person name="Onimaru K"/>
            <person name="Kadota M"/>
            <person name="Koyanagi M"/>
            <person name="Keeley SD"/>
            <person name="Tatsumi K"/>
            <person name="Tanaka K"/>
            <person name="Motone F"/>
            <person name="Kageyama Y"/>
            <person name="Nozu R"/>
            <person name="Adachi N"/>
            <person name="Nishimura O"/>
            <person name="Nakagawa R"/>
            <person name="Tanegashima C"/>
            <person name="Kiyatake I"/>
            <person name="Matsumoto R"/>
            <person name="Murakumo K"/>
            <person name="Nishida K"/>
            <person name="Terakita A"/>
            <person name="Kuratani S"/>
            <person name="Sato K"/>
            <person name="Hyodo S Kuraku.S."/>
        </authorList>
    </citation>
    <scope>NUCLEOTIDE SEQUENCE [LARGE SCALE GENOMIC DNA]</scope>
</reference>
<feature type="region of interest" description="Disordered" evidence="1">
    <location>
        <begin position="1"/>
        <end position="21"/>
    </location>
</feature>
<protein>
    <submittedName>
        <fullName evidence="2">Uncharacterized protein</fullName>
    </submittedName>
</protein>
<dbReference type="Proteomes" id="UP000287033">
    <property type="component" value="Unassembled WGS sequence"/>
</dbReference>
<keyword evidence="3" id="KW-1185">Reference proteome</keyword>
<accession>A0A401TZB2</accession>
<dbReference type="EMBL" id="BEZZ01224911">
    <property type="protein sequence ID" value="GCC47982.1"/>
    <property type="molecule type" value="Genomic_DNA"/>
</dbReference>
<evidence type="ECO:0000313" key="3">
    <source>
        <dbReference type="Proteomes" id="UP000287033"/>
    </source>
</evidence>
<proteinExistence type="predicted"/>
<organism evidence="2 3">
    <name type="scientific">Chiloscyllium punctatum</name>
    <name type="common">Brownbanded bambooshark</name>
    <name type="synonym">Hemiscyllium punctatum</name>
    <dbReference type="NCBI Taxonomy" id="137246"/>
    <lineage>
        <taxon>Eukaryota</taxon>
        <taxon>Metazoa</taxon>
        <taxon>Chordata</taxon>
        <taxon>Craniata</taxon>
        <taxon>Vertebrata</taxon>
        <taxon>Chondrichthyes</taxon>
        <taxon>Elasmobranchii</taxon>
        <taxon>Galeomorphii</taxon>
        <taxon>Galeoidea</taxon>
        <taxon>Orectolobiformes</taxon>
        <taxon>Hemiscylliidae</taxon>
        <taxon>Chiloscyllium</taxon>
    </lineage>
</organism>
<dbReference type="AlphaFoldDB" id="A0A401TZB2"/>
<feature type="non-terminal residue" evidence="2">
    <location>
        <position position="1"/>
    </location>
</feature>
<evidence type="ECO:0000256" key="1">
    <source>
        <dbReference type="SAM" id="MobiDB-lite"/>
    </source>
</evidence>
<sequence>ARDAAGPRPAGDRSVDKRADRVDVGLDRRAAPAVFRAFDVPILQQRLDQRGRQRDLIDREHAAGDALPEDAGDDLLGHHLHLDGTLAFRRWKRLRFHEAEHEPGLHRLAHADMGGDDPVQVLAGILLDVGGRLVEDLRRRLGDLAEDHRQQRRLAVEIGIEAAHAEAGGLRKLAQRGGVKTVLVGQRQRGADDAREVGDGEMR</sequence>
<feature type="non-terminal residue" evidence="2">
    <location>
        <position position="203"/>
    </location>
</feature>
<gene>
    <name evidence="2" type="ORF">chiPu_0031996</name>
</gene>
<comment type="caution">
    <text evidence="2">The sequence shown here is derived from an EMBL/GenBank/DDBJ whole genome shotgun (WGS) entry which is preliminary data.</text>
</comment>